<dbReference type="InterPro" id="IPR050177">
    <property type="entry name" value="Lipid_A_modif_metabolic_enz"/>
</dbReference>
<evidence type="ECO:0000256" key="2">
    <source>
        <dbReference type="ARBA" id="ARBA00023002"/>
    </source>
</evidence>
<dbReference type="PANTHER" id="PTHR43245:SF51">
    <property type="entry name" value="SHORT CHAIN DEHYDROGENASE_REDUCTASE FAMILY 42E, MEMBER 2"/>
    <property type="match status" value="1"/>
</dbReference>
<evidence type="ECO:0000256" key="1">
    <source>
        <dbReference type="ARBA" id="ARBA00009219"/>
    </source>
</evidence>
<dbReference type="GO" id="GO:0016616">
    <property type="term" value="F:oxidoreductase activity, acting on the CH-OH group of donors, NAD or NADP as acceptor"/>
    <property type="evidence" value="ECO:0000318"/>
    <property type="project" value="GO_Central"/>
</dbReference>
<keyword evidence="3" id="KW-0472">Membrane</keyword>
<name>A0A0A0L3F5_CUCSA</name>
<organism evidence="5 6">
    <name type="scientific">Cucumis sativus</name>
    <name type="common">Cucumber</name>
    <dbReference type="NCBI Taxonomy" id="3659"/>
    <lineage>
        <taxon>Eukaryota</taxon>
        <taxon>Viridiplantae</taxon>
        <taxon>Streptophyta</taxon>
        <taxon>Embryophyta</taxon>
        <taxon>Tracheophyta</taxon>
        <taxon>Spermatophyta</taxon>
        <taxon>Magnoliopsida</taxon>
        <taxon>eudicotyledons</taxon>
        <taxon>Gunneridae</taxon>
        <taxon>Pentapetalae</taxon>
        <taxon>rosids</taxon>
        <taxon>fabids</taxon>
        <taxon>Cucurbitales</taxon>
        <taxon>Cucurbitaceae</taxon>
        <taxon>Benincaseae</taxon>
        <taxon>Cucumis</taxon>
    </lineage>
</organism>
<proteinExistence type="inferred from homology"/>
<dbReference type="eggNOG" id="KOG1430">
    <property type="taxonomic scope" value="Eukaryota"/>
</dbReference>
<keyword evidence="3" id="KW-1133">Transmembrane helix</keyword>
<feature type="transmembrane region" description="Helical" evidence="3">
    <location>
        <begin position="423"/>
        <end position="444"/>
    </location>
</feature>
<gene>
    <name evidence="5" type="ORF">Csa_4G664460</name>
</gene>
<feature type="transmembrane region" description="Helical" evidence="3">
    <location>
        <begin position="382"/>
        <end position="402"/>
    </location>
</feature>
<dbReference type="InterPro" id="IPR002225">
    <property type="entry name" value="3Beta_OHSteriod_DH/Estase"/>
</dbReference>
<dbReference type="PANTHER" id="PTHR43245">
    <property type="entry name" value="BIFUNCTIONAL POLYMYXIN RESISTANCE PROTEIN ARNA"/>
    <property type="match status" value="1"/>
</dbReference>
<protein>
    <recommendedName>
        <fullName evidence="4">3-beta hydroxysteroid dehydrogenase/isomerase domain-containing protein</fullName>
    </recommendedName>
</protein>
<dbReference type="GO" id="GO:0006694">
    <property type="term" value="P:steroid biosynthetic process"/>
    <property type="evidence" value="ECO:0007669"/>
    <property type="project" value="InterPro"/>
</dbReference>
<feature type="domain" description="3-beta hydroxysteroid dehydrogenase/isomerase" evidence="4">
    <location>
        <begin position="16"/>
        <end position="295"/>
    </location>
</feature>
<keyword evidence="2" id="KW-0560">Oxidoreductase</keyword>
<dbReference type="Gene3D" id="3.40.50.720">
    <property type="entry name" value="NAD(P)-binding Rossmann-like Domain"/>
    <property type="match status" value="1"/>
</dbReference>
<feature type="transmembrane region" description="Helical" evidence="3">
    <location>
        <begin position="456"/>
        <end position="473"/>
    </location>
</feature>
<dbReference type="InterPro" id="IPR028110">
    <property type="entry name" value="TMEM254"/>
</dbReference>
<keyword evidence="3" id="KW-0812">Transmembrane</keyword>
<reference evidence="5 6" key="2">
    <citation type="journal article" date="2009" name="PLoS ONE">
        <title>An integrated genetic and cytogenetic map of the cucumber genome.</title>
        <authorList>
            <person name="Ren Y."/>
            <person name="Zhang Z."/>
            <person name="Liu J."/>
            <person name="Staub J.E."/>
            <person name="Han Y."/>
            <person name="Cheng Z."/>
            <person name="Li X."/>
            <person name="Lu J."/>
            <person name="Miao H."/>
            <person name="Kang H."/>
            <person name="Xie B."/>
            <person name="Gu X."/>
            <person name="Wang X."/>
            <person name="Du Y."/>
            <person name="Jin W."/>
            <person name="Huang S."/>
        </authorList>
    </citation>
    <scope>NUCLEOTIDE SEQUENCE [LARGE SCALE GENOMIC DNA]</scope>
    <source>
        <strain evidence="6">cv. 9930</strain>
    </source>
</reference>
<keyword evidence="6" id="KW-1185">Reference proteome</keyword>
<dbReference type="EMBL" id="CM002925">
    <property type="protein sequence ID" value="KGN55539.1"/>
    <property type="molecule type" value="Genomic_DNA"/>
</dbReference>
<reference evidence="5 6" key="4">
    <citation type="journal article" date="2011" name="BMC Genomics">
        <title>RNA-Seq improves annotation of protein-coding genes in the cucumber genome.</title>
        <authorList>
            <person name="Li Z."/>
            <person name="Zhang Z."/>
            <person name="Yan P."/>
            <person name="Huang S."/>
            <person name="Fei Z."/>
            <person name="Lin K."/>
        </authorList>
    </citation>
    <scope>NUCLEOTIDE SEQUENCE [LARGE SCALE GENOMIC DNA]</scope>
    <source>
        <strain evidence="6">cv. 9930</strain>
    </source>
</reference>
<dbReference type="OrthoDB" id="2735536at2759"/>
<evidence type="ECO:0000313" key="6">
    <source>
        <dbReference type="Proteomes" id="UP000029981"/>
    </source>
</evidence>
<reference evidence="5 6" key="3">
    <citation type="journal article" date="2010" name="BMC Genomics">
        <title>Transcriptome sequencing and comparative analysis of cucumber flowers with different sex types.</title>
        <authorList>
            <person name="Guo S."/>
            <person name="Zheng Y."/>
            <person name="Joung J.G."/>
            <person name="Liu S."/>
            <person name="Zhang Z."/>
            <person name="Crasta O.R."/>
            <person name="Sobral B.W."/>
            <person name="Xu Y."/>
            <person name="Huang S."/>
            <person name="Fei Z."/>
        </authorList>
    </citation>
    <scope>NUCLEOTIDE SEQUENCE [LARGE SCALE GENOMIC DNA]</scope>
    <source>
        <strain evidence="6">cv. 9930</strain>
    </source>
</reference>
<dbReference type="Proteomes" id="UP000029981">
    <property type="component" value="Chromosome 4"/>
</dbReference>
<sequence>MHLSASEGIEGNTFTVTGGLGFAGSALCLELLRRGALQVRAFDLRPASPWSDHLKTQGVKIIQGDVTCKKDVERALRGVDCVFHLAAYGLSGKEMLQVGRIDEVNINGTCHVLDACLEFGVRRLIYMSTYNVVFGSQEIVNGNEGLPYLPIDDHVDAYGRSKSIAEQLVLKTNGRPLKNRNGKCLHTCAIRSCAIYGPGEERHFTRLVSLAKLGLLPFRVGKQSAKTDWIYVDNLVLALILASMGLLDDIPGKGKDPVAAGQPYYVSDGHPVNSFEFVKPLLNSLGYDLPNYYLPVPKALPLGKFFALLYTILYPWLDRWWLPHPLMLPAEIYKVGVSNYFSYLKAKEELGYAPIVTPKEGMAATISYWQERERKSLDGPTIYVWLFCLVGMSILFCAAFLPDVGPVPFFKAISLFFFRSIKVLRMVFLVALLLHVGEAIYAWFLARKVDPANSRGWFWQTFALGFFSLRFLLKRARN</sequence>
<dbReference type="SUPFAM" id="SSF51735">
    <property type="entry name" value="NAD(P)-binding Rossmann-fold domains"/>
    <property type="match status" value="1"/>
</dbReference>
<dbReference type="OMA" id="PWLNRSW"/>
<comment type="similarity">
    <text evidence="1">Belongs to the 3-beta-HSD family.</text>
</comment>
<dbReference type="Gramene" id="KGN55539">
    <property type="protein sequence ID" value="KGN55539"/>
    <property type="gene ID" value="Csa_4G664460"/>
</dbReference>
<dbReference type="KEGG" id="csv:101207756"/>
<dbReference type="AlphaFoldDB" id="A0A0A0L3F5"/>
<evidence type="ECO:0000259" key="4">
    <source>
        <dbReference type="Pfam" id="PF01073"/>
    </source>
</evidence>
<reference evidence="5 6" key="1">
    <citation type="journal article" date="2009" name="Nat. Genet.">
        <title>The genome of the cucumber, Cucumis sativus L.</title>
        <authorList>
            <person name="Huang S."/>
            <person name="Li R."/>
            <person name="Zhang Z."/>
            <person name="Li L."/>
            <person name="Gu X."/>
            <person name="Fan W."/>
            <person name="Lucas W.J."/>
            <person name="Wang X."/>
            <person name="Xie B."/>
            <person name="Ni P."/>
            <person name="Ren Y."/>
            <person name="Zhu H."/>
            <person name="Li J."/>
            <person name="Lin K."/>
            <person name="Jin W."/>
            <person name="Fei Z."/>
            <person name="Li G."/>
            <person name="Staub J."/>
            <person name="Kilian A."/>
            <person name="van der Vossen E.A."/>
            <person name="Wu Y."/>
            <person name="Guo J."/>
            <person name="He J."/>
            <person name="Jia Z."/>
            <person name="Ren Y."/>
            <person name="Tian G."/>
            <person name="Lu Y."/>
            <person name="Ruan J."/>
            <person name="Qian W."/>
            <person name="Wang M."/>
            <person name="Huang Q."/>
            <person name="Li B."/>
            <person name="Xuan Z."/>
            <person name="Cao J."/>
            <person name="Asan"/>
            <person name="Wu Z."/>
            <person name="Zhang J."/>
            <person name="Cai Q."/>
            <person name="Bai Y."/>
            <person name="Zhao B."/>
            <person name="Han Y."/>
            <person name="Li Y."/>
            <person name="Li X."/>
            <person name="Wang S."/>
            <person name="Shi Q."/>
            <person name="Liu S."/>
            <person name="Cho W.K."/>
            <person name="Kim J.Y."/>
            <person name="Xu Y."/>
            <person name="Heller-Uszynska K."/>
            <person name="Miao H."/>
            <person name="Cheng Z."/>
            <person name="Zhang S."/>
            <person name="Wu J."/>
            <person name="Yang Y."/>
            <person name="Kang H."/>
            <person name="Li M."/>
            <person name="Liang H."/>
            <person name="Ren X."/>
            <person name="Shi Z."/>
            <person name="Wen M."/>
            <person name="Jian M."/>
            <person name="Yang H."/>
            <person name="Zhang G."/>
            <person name="Yang Z."/>
            <person name="Chen R."/>
            <person name="Liu S."/>
            <person name="Li J."/>
            <person name="Ma L."/>
            <person name="Liu H."/>
            <person name="Zhou Y."/>
            <person name="Zhao J."/>
            <person name="Fang X."/>
            <person name="Li G."/>
            <person name="Fang L."/>
            <person name="Li Y."/>
            <person name="Liu D."/>
            <person name="Zheng H."/>
            <person name="Zhang Y."/>
            <person name="Qin N."/>
            <person name="Li Z."/>
            <person name="Yang G."/>
            <person name="Yang S."/>
            <person name="Bolund L."/>
            <person name="Kristiansen K."/>
            <person name="Zheng H."/>
            <person name="Li S."/>
            <person name="Zhang X."/>
            <person name="Yang H."/>
            <person name="Wang J."/>
            <person name="Sun R."/>
            <person name="Zhang B."/>
            <person name="Jiang S."/>
            <person name="Wang J."/>
            <person name="Du Y."/>
            <person name="Li S."/>
        </authorList>
    </citation>
    <scope>NUCLEOTIDE SEQUENCE [LARGE SCALE GENOMIC DNA]</scope>
    <source>
        <strain evidence="6">cv. 9930</strain>
    </source>
</reference>
<accession>A0A0A0L3F5</accession>
<dbReference type="Pfam" id="PF14934">
    <property type="entry name" value="TMEM254"/>
    <property type="match status" value="1"/>
</dbReference>
<dbReference type="STRING" id="3659.A0A0A0L3F5"/>
<evidence type="ECO:0000256" key="3">
    <source>
        <dbReference type="SAM" id="Phobius"/>
    </source>
</evidence>
<evidence type="ECO:0000313" key="5">
    <source>
        <dbReference type="EMBL" id="KGN55539.1"/>
    </source>
</evidence>
<dbReference type="Pfam" id="PF01073">
    <property type="entry name" value="3Beta_HSD"/>
    <property type="match status" value="1"/>
</dbReference>
<dbReference type="InterPro" id="IPR036291">
    <property type="entry name" value="NAD(P)-bd_dom_sf"/>
</dbReference>